<comment type="caution">
    <text evidence="1">The sequence shown here is derived from an EMBL/GenBank/DDBJ whole genome shotgun (WGS) entry which is preliminary data.</text>
</comment>
<protein>
    <submittedName>
        <fullName evidence="1">mRNA-capping enzyme subunit beta</fullName>
    </submittedName>
</protein>
<proteinExistence type="predicted"/>
<gene>
    <name evidence="1" type="ORF">CLIB1444_11S00496</name>
</gene>
<keyword evidence="2" id="KW-1185">Reference proteome</keyword>
<reference evidence="1" key="1">
    <citation type="submission" date="2022-06" db="EMBL/GenBank/DDBJ databases">
        <authorList>
            <person name="Legras J.-L."/>
            <person name="Devillers H."/>
            <person name="Grondin C."/>
        </authorList>
    </citation>
    <scope>NUCLEOTIDE SEQUENCE</scope>
    <source>
        <strain evidence="1">CLIB 1444</strain>
    </source>
</reference>
<sequence length="443" mass="50874">MNVGSILNDDTPSDIETKNPVITNIQNNPQRNSIVSLLNDDKSDATPEPSPTKDAEEPQVNTDEIQKESGNSNSDSTDKSQQTEEDEITRLNKLKSKNKPKRYKVPPVWAQEWIPTKRRNPNDILVNNPLEPSIESLSDKSIFNTNTTSSVDLECSITGIIPPASITRTIAEWIYANFIEINQSTRPFVELELKFGTIMDKKSNARLNINVSTECIYTDTSNIYFDPGIHEVGFNEMMNFFEELEKSYQEENKKNPSKPKRKFSILESDVTDFFYYIRNRNEAPKTVRVSKDNKLNPPRYSAINKVRKSDIFIHNPSSMYDLRLSLSIENPVENDQIEPMMKKTKAQKTRIKQRNSFQHKPTVTRFDLTRVTEPKESKSATTGKRIVENEKSFEVELEVDVLELFSGFDQVKDGSNTIRFEELIEIFVNNARCLNNRITKIAK</sequence>
<name>A0ACA9YDF4_9ASCO</name>
<organism evidence="1 2">
    <name type="scientific">[Candida] jaroonii</name>
    <dbReference type="NCBI Taxonomy" id="467808"/>
    <lineage>
        <taxon>Eukaryota</taxon>
        <taxon>Fungi</taxon>
        <taxon>Dikarya</taxon>
        <taxon>Ascomycota</taxon>
        <taxon>Saccharomycotina</taxon>
        <taxon>Pichiomycetes</taxon>
        <taxon>Debaryomycetaceae</taxon>
        <taxon>Yamadazyma</taxon>
    </lineage>
</organism>
<dbReference type="EMBL" id="CALSDN010000011">
    <property type="protein sequence ID" value="CAH6722759.1"/>
    <property type="molecule type" value="Genomic_DNA"/>
</dbReference>
<accession>A0ACA9YDF4</accession>
<evidence type="ECO:0000313" key="1">
    <source>
        <dbReference type="EMBL" id="CAH6722759.1"/>
    </source>
</evidence>
<dbReference type="Proteomes" id="UP001152531">
    <property type="component" value="Unassembled WGS sequence"/>
</dbReference>
<evidence type="ECO:0000313" key="2">
    <source>
        <dbReference type="Proteomes" id="UP001152531"/>
    </source>
</evidence>